<evidence type="ECO:0000313" key="4">
    <source>
        <dbReference type="Proteomes" id="UP000748531"/>
    </source>
</evidence>
<reference evidence="3" key="1">
    <citation type="submission" date="2019-05" db="EMBL/GenBank/DDBJ databases">
        <title>Annotation for the trematode Paragonimus heterotremus.</title>
        <authorList>
            <person name="Choi Y.-J."/>
        </authorList>
    </citation>
    <scope>NUCLEOTIDE SEQUENCE</scope>
    <source>
        <strain evidence="3">LC</strain>
    </source>
</reference>
<feature type="region of interest" description="Disordered" evidence="2">
    <location>
        <begin position="420"/>
        <end position="442"/>
    </location>
</feature>
<feature type="compositionally biased region" description="Low complexity" evidence="2">
    <location>
        <begin position="431"/>
        <end position="442"/>
    </location>
</feature>
<feature type="region of interest" description="Disordered" evidence="2">
    <location>
        <begin position="156"/>
        <end position="175"/>
    </location>
</feature>
<comment type="caution">
    <text evidence="3">The sequence shown here is derived from an EMBL/GenBank/DDBJ whole genome shotgun (WGS) entry which is preliminary data.</text>
</comment>
<evidence type="ECO:0000256" key="1">
    <source>
        <dbReference type="SAM" id="Coils"/>
    </source>
</evidence>
<organism evidence="3 4">
    <name type="scientific">Paragonimus heterotremus</name>
    <dbReference type="NCBI Taxonomy" id="100268"/>
    <lineage>
        <taxon>Eukaryota</taxon>
        <taxon>Metazoa</taxon>
        <taxon>Spiralia</taxon>
        <taxon>Lophotrochozoa</taxon>
        <taxon>Platyhelminthes</taxon>
        <taxon>Trematoda</taxon>
        <taxon>Digenea</taxon>
        <taxon>Plagiorchiida</taxon>
        <taxon>Troglotremata</taxon>
        <taxon>Troglotrematidae</taxon>
        <taxon>Paragonimus</taxon>
    </lineage>
</organism>
<keyword evidence="1" id="KW-0175">Coiled coil</keyword>
<evidence type="ECO:0000313" key="3">
    <source>
        <dbReference type="EMBL" id="KAF5401371.1"/>
    </source>
</evidence>
<evidence type="ECO:0000256" key="2">
    <source>
        <dbReference type="SAM" id="MobiDB-lite"/>
    </source>
</evidence>
<feature type="compositionally biased region" description="Polar residues" evidence="2">
    <location>
        <begin position="360"/>
        <end position="371"/>
    </location>
</feature>
<accession>A0A8J4THB9</accession>
<feature type="compositionally biased region" description="Polar residues" evidence="2">
    <location>
        <begin position="300"/>
        <end position="316"/>
    </location>
</feature>
<dbReference type="AlphaFoldDB" id="A0A8J4THB9"/>
<feature type="region of interest" description="Disordered" evidence="2">
    <location>
        <begin position="64"/>
        <end position="99"/>
    </location>
</feature>
<sequence>LIKSDYLIIVSGSQDLLKLVQQAQGAAGRILHSYDAFRDGISCWTPLKAESQLTANASTQVKLEDTQDTGSWPKMTDRSPMSTNKADSVVSFPPSSSECNENIQASIEKGNLSDFSSQPPDRGLDVVDCPKMKRSSITCEAPSRPTSISVGVQCPRTDRDIQGSTSRPMSRPTKGILYGQKEPAAISMNKSQLDQMNDLLVGEQNTIRNLSAQLYQTKRELEEARGKWAQTEADLRAKLHSQQAREMELVRLNTNLQTEVRLTKCQLAQLQVRLSMFDRERSVTEPLRDTAISLAYKHNLSGSQQTESVDSENTLCSAKPTEPKPSEFISELTALIPALSRMLAEAQENAVDKYDHTQICTVPTSPKQPTKNPIIHKSHSRTQQENVRSGQNSKQLHVDMLKSNPILQSQRYPVNTKLGSTLHQLSPGENRSGSVSPMSRSDSVSSVRSIDVLEFQSGLALLDQRINSVRETLNSNAAFERY</sequence>
<proteinExistence type="predicted"/>
<feature type="non-terminal residue" evidence="3">
    <location>
        <position position="1"/>
    </location>
</feature>
<dbReference type="EMBL" id="LUCH01002520">
    <property type="protein sequence ID" value="KAF5401371.1"/>
    <property type="molecule type" value="Genomic_DNA"/>
</dbReference>
<feature type="coiled-coil region" evidence="1">
    <location>
        <begin position="193"/>
        <end position="227"/>
    </location>
</feature>
<dbReference type="OrthoDB" id="6285783at2759"/>
<keyword evidence="4" id="KW-1185">Reference proteome</keyword>
<protein>
    <submittedName>
        <fullName evidence="3">Uncharacterized protein</fullName>
    </submittedName>
</protein>
<feature type="region of interest" description="Disordered" evidence="2">
    <location>
        <begin position="360"/>
        <end position="393"/>
    </location>
</feature>
<feature type="region of interest" description="Disordered" evidence="2">
    <location>
        <begin position="300"/>
        <end position="322"/>
    </location>
</feature>
<feature type="compositionally biased region" description="Polar residues" evidence="2">
    <location>
        <begin position="420"/>
        <end position="429"/>
    </location>
</feature>
<feature type="compositionally biased region" description="Polar residues" evidence="2">
    <location>
        <begin position="381"/>
        <end position="393"/>
    </location>
</feature>
<name>A0A8J4THB9_9TREM</name>
<dbReference type="Proteomes" id="UP000748531">
    <property type="component" value="Unassembled WGS sequence"/>
</dbReference>
<gene>
    <name evidence="3" type="ORF">PHET_05310</name>
</gene>